<dbReference type="Pfam" id="PF01297">
    <property type="entry name" value="ZnuA"/>
    <property type="match status" value="1"/>
</dbReference>
<dbReference type="InterPro" id="IPR006127">
    <property type="entry name" value="ZnuA-like"/>
</dbReference>
<dbReference type="GO" id="GO:0007155">
    <property type="term" value="P:cell adhesion"/>
    <property type="evidence" value="ECO:0007669"/>
    <property type="project" value="InterPro"/>
</dbReference>
<feature type="region of interest" description="Disordered" evidence="5">
    <location>
        <begin position="27"/>
        <end position="57"/>
    </location>
</feature>
<protein>
    <recommendedName>
        <fullName evidence="7">Zinc ABC transporter substrate-binding protein</fullName>
    </recommendedName>
</protein>
<dbReference type="PANTHER" id="PTHR42953:SF1">
    <property type="entry name" value="METAL-BINDING PROTEIN HI_0362-RELATED"/>
    <property type="match status" value="1"/>
</dbReference>
<dbReference type="EMBL" id="HBEK01018951">
    <property type="protein sequence ID" value="CAD8400389.1"/>
    <property type="molecule type" value="Transcribed_RNA"/>
</dbReference>
<dbReference type="InterPro" id="IPR006129">
    <property type="entry name" value="AdhesinB"/>
</dbReference>
<dbReference type="PRINTS" id="PR00690">
    <property type="entry name" value="ADHESNFAMILY"/>
</dbReference>
<dbReference type="GO" id="GO:0046872">
    <property type="term" value="F:metal ion binding"/>
    <property type="evidence" value="ECO:0007669"/>
    <property type="project" value="UniProtKB-KW"/>
</dbReference>
<dbReference type="Gene3D" id="3.40.50.1980">
    <property type="entry name" value="Nitrogenase molybdenum iron protein domain"/>
    <property type="match status" value="2"/>
</dbReference>
<gene>
    <name evidence="6" type="ORF">RMAR0315_LOCUS10385</name>
</gene>
<dbReference type="GO" id="GO:0030001">
    <property type="term" value="P:metal ion transport"/>
    <property type="evidence" value="ECO:0007669"/>
    <property type="project" value="InterPro"/>
</dbReference>
<evidence type="ECO:0008006" key="7">
    <source>
        <dbReference type="Google" id="ProtNLM"/>
    </source>
</evidence>
<dbReference type="PANTHER" id="PTHR42953">
    <property type="entry name" value="HIGH-AFFINITY ZINC UPTAKE SYSTEM PROTEIN ZNUA-RELATED"/>
    <property type="match status" value="1"/>
</dbReference>
<dbReference type="PRINTS" id="PR00691">
    <property type="entry name" value="ADHESINB"/>
</dbReference>
<evidence type="ECO:0000313" key="6">
    <source>
        <dbReference type="EMBL" id="CAD8400389.1"/>
    </source>
</evidence>
<dbReference type="InterPro" id="IPR006128">
    <property type="entry name" value="Lipoprotein_PsaA-like"/>
</dbReference>
<keyword evidence="3" id="KW-0479">Metal-binding</keyword>
<comment type="subcellular location">
    <subcellularLocation>
        <location evidence="1">Cell envelope</location>
    </subcellularLocation>
</comment>
<proteinExistence type="predicted"/>
<evidence type="ECO:0000256" key="4">
    <source>
        <dbReference type="ARBA" id="ARBA00022729"/>
    </source>
</evidence>
<dbReference type="SUPFAM" id="SSF53807">
    <property type="entry name" value="Helical backbone' metal receptor"/>
    <property type="match status" value="1"/>
</dbReference>
<evidence type="ECO:0000256" key="3">
    <source>
        <dbReference type="ARBA" id="ARBA00022723"/>
    </source>
</evidence>
<organism evidence="6">
    <name type="scientific">Rhodosorus marinus</name>
    <dbReference type="NCBI Taxonomy" id="101924"/>
    <lineage>
        <taxon>Eukaryota</taxon>
        <taxon>Rhodophyta</taxon>
        <taxon>Stylonematophyceae</taxon>
        <taxon>Stylonematales</taxon>
        <taxon>Stylonemataceae</taxon>
        <taxon>Rhodosorus</taxon>
    </lineage>
</organism>
<keyword evidence="4" id="KW-0732">Signal</keyword>
<feature type="compositionally biased region" description="Gly residues" evidence="5">
    <location>
        <begin position="33"/>
        <end position="42"/>
    </location>
</feature>
<accession>A0A7S0BQP9</accession>
<evidence type="ECO:0000256" key="1">
    <source>
        <dbReference type="ARBA" id="ARBA00004196"/>
    </source>
</evidence>
<dbReference type="InterPro" id="IPR050492">
    <property type="entry name" value="Bact_metal-bind_prot9"/>
</dbReference>
<sequence>MQLPGFALGGVLGSRLLQQRSLKRERVHPLCSEGGGGGGGLKNFGRGRDDGDGGLGGDEVSRLGAAVPLEPMKKLEVITTTSIITDLAKCIAGDFLSITGIIQPGDDPHVYEPVPTDSIRIESADIILYNGFDLEMNLMPLINNASYECKQFAVGESVEPMPSCESTDTPDPHVWNDARNAACMVNAISDAFSECDPEHGKIYLKRARRMNKELVELDQWIKKSIQSVPESKRMLVTTHDAFQYYARAYGLTILGTLMGINTEEQPSAKMMSELISEIRLAKPPVVFFEKTVSPTLIRAVAEDANVDLCDESLYSDSIGPEGSGAETYQRMMAYNTRVIVDALGGRASPPPLAFSSPL</sequence>
<evidence type="ECO:0000256" key="5">
    <source>
        <dbReference type="SAM" id="MobiDB-lite"/>
    </source>
</evidence>
<dbReference type="AlphaFoldDB" id="A0A7S0BQP9"/>
<name>A0A7S0BQP9_9RHOD</name>
<evidence type="ECO:0000256" key="2">
    <source>
        <dbReference type="ARBA" id="ARBA00022448"/>
    </source>
</evidence>
<reference evidence="6" key="1">
    <citation type="submission" date="2021-01" db="EMBL/GenBank/DDBJ databases">
        <authorList>
            <person name="Corre E."/>
            <person name="Pelletier E."/>
            <person name="Niang G."/>
            <person name="Scheremetjew M."/>
            <person name="Finn R."/>
            <person name="Kale V."/>
            <person name="Holt S."/>
            <person name="Cochrane G."/>
            <person name="Meng A."/>
            <person name="Brown T."/>
            <person name="Cohen L."/>
        </authorList>
    </citation>
    <scope>NUCLEOTIDE SEQUENCE</scope>
    <source>
        <strain evidence="6">UTEX LB 2760</strain>
    </source>
</reference>
<keyword evidence="2" id="KW-0813">Transport</keyword>